<gene>
    <name evidence="4" type="primary">tbrg4</name>
    <name evidence="4" type="ORF">Anas_08024</name>
</gene>
<dbReference type="GO" id="GO:0044528">
    <property type="term" value="P:regulation of mitochondrial mRNA stability"/>
    <property type="evidence" value="ECO:0007669"/>
    <property type="project" value="InterPro"/>
</dbReference>
<evidence type="ECO:0000256" key="1">
    <source>
        <dbReference type="ARBA" id="ARBA00004173"/>
    </source>
</evidence>
<dbReference type="AlphaFoldDB" id="A0A5N5T900"/>
<accession>A0A5N5T900</accession>
<sequence length="607" mass="68663">MIRLLRVIQLNLVSKPQRHQVYFYCQSQRSSTVVQDIDVEFKESSANVNLNGKLGFEPFKNIDGISSLLKAATSNRRIDHVFKAIALLANWSLAKKIDFKEVEEDANYGEFVSVLERKGIHMSVRQIITALKNLRIIGLPSDSFLIESLENDLLWNLKKVTVSSLLSILEFQHQYVETEKQKKVVEEAVLALEEQWTDVRVARDFQIIYSLCNIFSADFMKNIEDHLAEKASELSILDLSNIIIAISQSKRRPLPVLRSLGYQMFKQNDLLSPQKIKNVFYALDTLSYCDDALLGKLSSDFLDQIKNVKNPSVIGTVSYCVGHMHWKDKTFLNGLATWVVDNINECKPNDIVNLITTLATVNHIPDNIDELISTCISKLDFSLMSNISIVNVVWSLTLLGQVTSDQMAKVLEPSFVSQFPIDNPSCIGSYLKILNINAASELIYTSYSGPKLQLNSNNVEKLSITRSRDDLTLHNQALKILHNFLPPPKYIRENIKTILGFIVDAELIVDKNCKPLDLTDYSSSLAGYSETKDLPEGAQKVAIMIWNFKDYNKGLFSLTGPNAFAIKLLNKKGYKVVQIPYNEVSRHGKSLKAVQNFEEKVKKSLQM</sequence>
<dbReference type="GO" id="GO:0003723">
    <property type="term" value="F:RNA binding"/>
    <property type="evidence" value="ECO:0007669"/>
    <property type="project" value="TreeGrafter"/>
</dbReference>
<dbReference type="InterPro" id="IPR013579">
    <property type="entry name" value="FAST_2"/>
</dbReference>
<protein>
    <submittedName>
        <fullName evidence="4">Protein TBRG4</fullName>
    </submittedName>
</protein>
<dbReference type="SMART" id="SM00952">
    <property type="entry name" value="RAP"/>
    <property type="match status" value="1"/>
</dbReference>
<dbReference type="Pfam" id="PF06743">
    <property type="entry name" value="FAST_1"/>
    <property type="match status" value="1"/>
</dbReference>
<dbReference type="InterPro" id="IPR010622">
    <property type="entry name" value="FAST_Leu-rich"/>
</dbReference>
<organism evidence="4 5">
    <name type="scientific">Armadillidium nasatum</name>
    <dbReference type="NCBI Taxonomy" id="96803"/>
    <lineage>
        <taxon>Eukaryota</taxon>
        <taxon>Metazoa</taxon>
        <taxon>Ecdysozoa</taxon>
        <taxon>Arthropoda</taxon>
        <taxon>Crustacea</taxon>
        <taxon>Multicrustacea</taxon>
        <taxon>Malacostraca</taxon>
        <taxon>Eumalacostraca</taxon>
        <taxon>Peracarida</taxon>
        <taxon>Isopoda</taxon>
        <taxon>Oniscidea</taxon>
        <taxon>Crinocheta</taxon>
        <taxon>Armadillidiidae</taxon>
        <taxon>Armadillidium</taxon>
    </lineage>
</organism>
<dbReference type="GO" id="GO:0035770">
    <property type="term" value="C:ribonucleoprotein granule"/>
    <property type="evidence" value="ECO:0007669"/>
    <property type="project" value="TreeGrafter"/>
</dbReference>
<evidence type="ECO:0000313" key="5">
    <source>
        <dbReference type="Proteomes" id="UP000326759"/>
    </source>
</evidence>
<evidence type="ECO:0000313" key="4">
    <source>
        <dbReference type="EMBL" id="KAB7503086.1"/>
    </source>
</evidence>
<proteinExistence type="predicted"/>
<dbReference type="InterPro" id="IPR013584">
    <property type="entry name" value="RAP"/>
</dbReference>
<dbReference type="InterPro" id="IPR050870">
    <property type="entry name" value="FAST_kinase"/>
</dbReference>
<comment type="caution">
    <text evidence="4">The sequence shown here is derived from an EMBL/GenBank/DDBJ whole genome shotgun (WGS) entry which is preliminary data.</text>
</comment>
<dbReference type="GO" id="GO:0005759">
    <property type="term" value="C:mitochondrial matrix"/>
    <property type="evidence" value="ECO:0007669"/>
    <property type="project" value="TreeGrafter"/>
</dbReference>
<keyword evidence="5" id="KW-1185">Reference proteome</keyword>
<evidence type="ECO:0000256" key="2">
    <source>
        <dbReference type="ARBA" id="ARBA00023128"/>
    </source>
</evidence>
<feature type="domain" description="RAP" evidence="3">
    <location>
        <begin position="541"/>
        <end position="607"/>
    </location>
</feature>
<dbReference type="Proteomes" id="UP000326759">
    <property type="component" value="Unassembled WGS sequence"/>
</dbReference>
<evidence type="ECO:0000259" key="3">
    <source>
        <dbReference type="PROSITE" id="PS51286"/>
    </source>
</evidence>
<dbReference type="PANTHER" id="PTHR21228:SF69">
    <property type="entry name" value="GH07286P"/>
    <property type="match status" value="1"/>
</dbReference>
<dbReference type="GO" id="GO:0000963">
    <property type="term" value="P:mitochondrial RNA processing"/>
    <property type="evidence" value="ECO:0007669"/>
    <property type="project" value="TreeGrafter"/>
</dbReference>
<dbReference type="EMBL" id="SEYY01005914">
    <property type="protein sequence ID" value="KAB7503086.1"/>
    <property type="molecule type" value="Genomic_DNA"/>
</dbReference>
<dbReference type="PANTHER" id="PTHR21228">
    <property type="entry name" value="FAST LEU-RICH DOMAIN-CONTAINING"/>
    <property type="match status" value="1"/>
</dbReference>
<dbReference type="OrthoDB" id="6501018at2759"/>
<comment type="subcellular location">
    <subcellularLocation>
        <location evidence="1">Mitochondrion</location>
    </subcellularLocation>
</comment>
<name>A0A5N5T900_9CRUS</name>
<reference evidence="4 5" key="1">
    <citation type="journal article" date="2019" name="PLoS Biol.">
        <title>Sex chromosomes control vertical transmission of feminizing Wolbachia symbionts in an isopod.</title>
        <authorList>
            <person name="Becking T."/>
            <person name="Chebbi M.A."/>
            <person name="Giraud I."/>
            <person name="Moumen B."/>
            <person name="Laverre T."/>
            <person name="Caubet Y."/>
            <person name="Peccoud J."/>
            <person name="Gilbert C."/>
            <person name="Cordaux R."/>
        </authorList>
    </citation>
    <scope>NUCLEOTIDE SEQUENCE [LARGE SCALE GENOMIC DNA]</scope>
    <source>
        <strain evidence="4">ANa2</strain>
        <tissue evidence="4">Whole body excluding digestive tract and cuticle</tissue>
    </source>
</reference>
<dbReference type="PROSITE" id="PS51286">
    <property type="entry name" value="RAP"/>
    <property type="match status" value="1"/>
</dbReference>
<keyword evidence="2" id="KW-0496">Mitochondrion</keyword>
<dbReference type="Pfam" id="PF08368">
    <property type="entry name" value="FAST_2"/>
    <property type="match status" value="1"/>
</dbReference>